<evidence type="ECO:0000256" key="5">
    <source>
        <dbReference type="SAM" id="SignalP"/>
    </source>
</evidence>
<evidence type="ECO:0000259" key="6">
    <source>
        <dbReference type="PROSITE" id="PS50983"/>
    </source>
</evidence>
<feature type="signal peptide" evidence="5">
    <location>
        <begin position="1"/>
        <end position="20"/>
    </location>
</feature>
<evidence type="ECO:0000313" key="8">
    <source>
        <dbReference type="Proteomes" id="UP000194360"/>
    </source>
</evidence>
<dbReference type="PANTHER" id="PTHR30532:SF1">
    <property type="entry name" value="IRON(3+)-HYDROXAMATE-BINDING PROTEIN FHUD"/>
    <property type="match status" value="1"/>
</dbReference>
<reference evidence="7 8" key="1">
    <citation type="submission" date="2016-09" db="EMBL/GenBank/DDBJ databases">
        <title>Pseudonocardia autotrophica DSM535, a candidate organism with high potential of specific P450 cytochromes.</title>
        <authorList>
            <person name="Grumaz C."/>
            <person name="Vainshtein Y."/>
            <person name="Kirstahler P."/>
            <person name="Sohn K."/>
        </authorList>
    </citation>
    <scope>NUCLEOTIDE SEQUENCE [LARGE SCALE GENOMIC DNA]</scope>
    <source>
        <strain evidence="7 8">DSM 535</strain>
    </source>
</reference>
<comment type="similarity">
    <text evidence="2">Belongs to the bacterial solute-binding protein 8 family.</text>
</comment>
<evidence type="ECO:0000313" key="7">
    <source>
        <dbReference type="EMBL" id="OSY44042.1"/>
    </source>
</evidence>
<keyword evidence="4 5" id="KW-0732">Signal</keyword>
<dbReference type="AlphaFoldDB" id="A0A1Y2N9A0"/>
<dbReference type="GO" id="GO:1901678">
    <property type="term" value="P:iron coordination entity transport"/>
    <property type="evidence" value="ECO:0007669"/>
    <property type="project" value="UniProtKB-ARBA"/>
</dbReference>
<name>A0A1Y2N9A0_PSEAH</name>
<dbReference type="PROSITE" id="PS51257">
    <property type="entry name" value="PROKAR_LIPOPROTEIN"/>
    <property type="match status" value="1"/>
</dbReference>
<feature type="domain" description="Fe/B12 periplasmic-binding" evidence="6">
    <location>
        <begin position="57"/>
        <end position="322"/>
    </location>
</feature>
<dbReference type="PANTHER" id="PTHR30532">
    <property type="entry name" value="IRON III DICITRATE-BINDING PERIPLASMIC PROTEIN"/>
    <property type="match status" value="1"/>
</dbReference>
<keyword evidence="8" id="KW-1185">Reference proteome</keyword>
<organism evidence="7 8">
    <name type="scientific">Pseudonocardia autotrophica</name>
    <name type="common">Amycolata autotrophica</name>
    <name type="synonym">Nocardia autotrophica</name>
    <dbReference type="NCBI Taxonomy" id="2074"/>
    <lineage>
        <taxon>Bacteria</taxon>
        <taxon>Bacillati</taxon>
        <taxon>Actinomycetota</taxon>
        <taxon>Actinomycetes</taxon>
        <taxon>Pseudonocardiales</taxon>
        <taxon>Pseudonocardiaceae</taxon>
        <taxon>Pseudonocardia</taxon>
    </lineage>
</organism>
<evidence type="ECO:0000256" key="3">
    <source>
        <dbReference type="ARBA" id="ARBA00022448"/>
    </source>
</evidence>
<dbReference type="PROSITE" id="PS50983">
    <property type="entry name" value="FE_B12_PBP"/>
    <property type="match status" value="1"/>
</dbReference>
<accession>A0A1Y2N9A0</accession>
<dbReference type="Proteomes" id="UP000194360">
    <property type="component" value="Unassembled WGS sequence"/>
</dbReference>
<evidence type="ECO:0000256" key="1">
    <source>
        <dbReference type="ARBA" id="ARBA00004196"/>
    </source>
</evidence>
<keyword evidence="7" id="KW-0449">Lipoprotein</keyword>
<dbReference type="Pfam" id="PF01497">
    <property type="entry name" value="Peripla_BP_2"/>
    <property type="match status" value="1"/>
</dbReference>
<feature type="chain" id="PRO_5039426994" evidence="5">
    <location>
        <begin position="21"/>
        <end position="322"/>
    </location>
</feature>
<proteinExistence type="inferred from homology"/>
<dbReference type="OrthoDB" id="1846031at2"/>
<dbReference type="Gene3D" id="3.40.50.1980">
    <property type="entry name" value="Nitrogenase molybdenum iron protein domain"/>
    <property type="match status" value="2"/>
</dbReference>
<dbReference type="SUPFAM" id="SSF53807">
    <property type="entry name" value="Helical backbone' metal receptor"/>
    <property type="match status" value="1"/>
</dbReference>
<sequence>MRVRGWVPVVVAAFVLVAGCAGPVAGEPAGPPGEPGAFPVTVPHGQGEAVVPGPPQRVVVLGAGDEQIATALGAPIVGAVRNPVSDDGGWLGVDPPRAAEVGVLDSIEPDLEAIAALRPDLILMTTAQPSFAAVHPQIAAIAPTVSYRTELLQDPGDELTRMIGAALGKPAEAQDLIDRSAAAIDRFVTEHPAPGSYLFGQFVGGTAYLVTAPHSPSVEFFERLGATPEPQVAALPLWQAGMVALAGEQLPLIGAAELVIIGTPTADDERALRTHPLVERTPAAAQGRLHVVSADIAALLLTPNPASVPVLLETLRPILEAS</sequence>
<protein>
    <submittedName>
        <fullName evidence="7">Putative siderophore-binding lipoprotein YfiY</fullName>
    </submittedName>
</protein>
<evidence type="ECO:0000256" key="4">
    <source>
        <dbReference type="ARBA" id="ARBA00022729"/>
    </source>
</evidence>
<comment type="subcellular location">
    <subcellularLocation>
        <location evidence="1">Cell envelope</location>
    </subcellularLocation>
</comment>
<dbReference type="STRING" id="2074.BG845_00162"/>
<dbReference type="InterPro" id="IPR002491">
    <property type="entry name" value="ABC_transptr_periplasmic_BD"/>
</dbReference>
<gene>
    <name evidence="7" type="primary">yfiY_1</name>
    <name evidence="7" type="ORF">BG845_00162</name>
</gene>
<keyword evidence="3" id="KW-0813">Transport</keyword>
<dbReference type="EMBL" id="MIGB01000001">
    <property type="protein sequence ID" value="OSY44042.1"/>
    <property type="molecule type" value="Genomic_DNA"/>
</dbReference>
<evidence type="ECO:0000256" key="2">
    <source>
        <dbReference type="ARBA" id="ARBA00008814"/>
    </source>
</evidence>
<dbReference type="InterPro" id="IPR051313">
    <property type="entry name" value="Bact_iron-sidero_bind"/>
</dbReference>
<comment type="caution">
    <text evidence="7">The sequence shown here is derived from an EMBL/GenBank/DDBJ whole genome shotgun (WGS) entry which is preliminary data.</text>
</comment>
<dbReference type="RefSeq" id="WP_158092026.1">
    <property type="nucleotide sequence ID" value="NZ_AP018920.1"/>
</dbReference>
<dbReference type="GO" id="GO:0030288">
    <property type="term" value="C:outer membrane-bounded periplasmic space"/>
    <property type="evidence" value="ECO:0007669"/>
    <property type="project" value="TreeGrafter"/>
</dbReference>